<comment type="caution">
    <text evidence="2">The sequence shown here is derived from an EMBL/GenBank/DDBJ whole genome shotgun (WGS) entry which is preliminary data.</text>
</comment>
<dbReference type="Pfam" id="PF12844">
    <property type="entry name" value="HTH_19"/>
    <property type="match status" value="1"/>
</dbReference>
<dbReference type="GO" id="GO:0003677">
    <property type="term" value="F:DNA binding"/>
    <property type="evidence" value="ECO:0007669"/>
    <property type="project" value="InterPro"/>
</dbReference>
<organism evidence="2">
    <name type="scientific">marine sediment metagenome</name>
    <dbReference type="NCBI Taxonomy" id="412755"/>
    <lineage>
        <taxon>unclassified sequences</taxon>
        <taxon>metagenomes</taxon>
        <taxon>ecological metagenomes</taxon>
    </lineage>
</organism>
<accession>X1HP77</accession>
<evidence type="ECO:0000259" key="1">
    <source>
        <dbReference type="PROSITE" id="PS50943"/>
    </source>
</evidence>
<sequence>MNNLENIVTNENYKEIRKRSGQRLKQIREYFNANQRDFAKKLNTKQQNLSNYETGKNEIPDEIKAKFRLNFLYLFIIK</sequence>
<gene>
    <name evidence="2" type="ORF">S03H2_12585</name>
</gene>
<name>X1HP77_9ZZZZ</name>
<dbReference type="CDD" id="cd00093">
    <property type="entry name" value="HTH_XRE"/>
    <property type="match status" value="1"/>
</dbReference>
<feature type="domain" description="HTH cro/C1-type" evidence="1">
    <location>
        <begin position="24"/>
        <end position="59"/>
    </location>
</feature>
<dbReference type="InterPro" id="IPR010982">
    <property type="entry name" value="Lambda_DNA-bd_dom_sf"/>
</dbReference>
<dbReference type="PROSITE" id="PS50943">
    <property type="entry name" value="HTH_CROC1"/>
    <property type="match status" value="1"/>
</dbReference>
<proteinExistence type="predicted"/>
<dbReference type="EMBL" id="BARU01006398">
    <property type="protein sequence ID" value="GAH47088.1"/>
    <property type="molecule type" value="Genomic_DNA"/>
</dbReference>
<dbReference type="SUPFAM" id="SSF47413">
    <property type="entry name" value="lambda repressor-like DNA-binding domains"/>
    <property type="match status" value="1"/>
</dbReference>
<reference evidence="2" key="1">
    <citation type="journal article" date="2014" name="Front. Microbiol.">
        <title>High frequency of phylogenetically diverse reductive dehalogenase-homologous genes in deep subseafloor sedimentary metagenomes.</title>
        <authorList>
            <person name="Kawai M."/>
            <person name="Futagami T."/>
            <person name="Toyoda A."/>
            <person name="Takaki Y."/>
            <person name="Nishi S."/>
            <person name="Hori S."/>
            <person name="Arai W."/>
            <person name="Tsubouchi T."/>
            <person name="Morono Y."/>
            <person name="Uchiyama I."/>
            <person name="Ito T."/>
            <person name="Fujiyama A."/>
            <person name="Inagaki F."/>
            <person name="Takami H."/>
        </authorList>
    </citation>
    <scope>NUCLEOTIDE SEQUENCE</scope>
    <source>
        <strain evidence="2">Expedition CK06-06</strain>
    </source>
</reference>
<dbReference type="AlphaFoldDB" id="X1HP77"/>
<protein>
    <recommendedName>
        <fullName evidence="1">HTH cro/C1-type domain-containing protein</fullName>
    </recommendedName>
</protein>
<dbReference type="Gene3D" id="1.10.260.40">
    <property type="entry name" value="lambda repressor-like DNA-binding domains"/>
    <property type="match status" value="1"/>
</dbReference>
<evidence type="ECO:0000313" key="2">
    <source>
        <dbReference type="EMBL" id="GAH47088.1"/>
    </source>
</evidence>
<dbReference type="InterPro" id="IPR001387">
    <property type="entry name" value="Cro/C1-type_HTH"/>
</dbReference>